<sequence>MSRRSTIFASGGVHSLLLLAYLVIFLNVKCSEGAAVNNSDGGLVEAQVQDEMHKLDTEVTPPAIQPPDGNAQASPEMHSAEGDAYLLQNREQQPIQGRGTPHPSTSGILGRVVTMGLLASVVVLMGLVSWEVMNFVGDVPDPFKDVKDPTLIPVMIEDMLAGGKSIAFVVSRSGGKEDMLPDPFKDVKDPTLIPVMIEDMLAAGRSIAFVVRRCKYCGIGIRALKRAGKDTVVVMVEGHPHQGVISRHLRNRQTLQVLRHRDSGTEKGREGYGHPHQSVISRHLRNKYGARGFPFFIIDGDRFGYLTKIKQYLADESPR</sequence>
<evidence type="ECO:0000256" key="2">
    <source>
        <dbReference type="SAM" id="Phobius"/>
    </source>
</evidence>
<organism evidence="3 4">
    <name type="scientific">Eimeria mitis</name>
    <dbReference type="NCBI Taxonomy" id="44415"/>
    <lineage>
        <taxon>Eukaryota</taxon>
        <taxon>Sar</taxon>
        <taxon>Alveolata</taxon>
        <taxon>Apicomplexa</taxon>
        <taxon>Conoidasida</taxon>
        <taxon>Coccidia</taxon>
        <taxon>Eucoccidiorida</taxon>
        <taxon>Eimeriorina</taxon>
        <taxon>Eimeriidae</taxon>
        <taxon>Eimeria</taxon>
    </lineage>
</organism>
<evidence type="ECO:0000256" key="1">
    <source>
        <dbReference type="SAM" id="MobiDB-lite"/>
    </source>
</evidence>
<keyword evidence="2" id="KW-0472">Membrane</keyword>
<keyword evidence="4" id="KW-1185">Reference proteome</keyword>
<accession>U6K564</accession>
<protein>
    <recommendedName>
        <fullName evidence="5">Glutaredoxin domain-containing protein</fullName>
    </recommendedName>
</protein>
<evidence type="ECO:0000313" key="3">
    <source>
        <dbReference type="EMBL" id="CDJ31477.1"/>
    </source>
</evidence>
<feature type="region of interest" description="Disordered" evidence="1">
    <location>
        <begin position="59"/>
        <end position="78"/>
    </location>
</feature>
<name>U6K564_9EIME</name>
<proteinExistence type="predicted"/>
<dbReference type="GeneID" id="25381260"/>
<dbReference type="OrthoDB" id="345951at2759"/>
<keyword evidence="2" id="KW-1133">Transmembrane helix</keyword>
<gene>
    <name evidence="3" type="ORF">EMH_0067100</name>
</gene>
<dbReference type="AlphaFoldDB" id="U6K564"/>
<dbReference type="Proteomes" id="UP000030744">
    <property type="component" value="Unassembled WGS sequence"/>
</dbReference>
<reference evidence="3" key="1">
    <citation type="submission" date="2013-10" db="EMBL/GenBank/DDBJ databases">
        <title>Genomic analysis of the causative agents of coccidiosis in chickens.</title>
        <authorList>
            <person name="Reid A.J."/>
            <person name="Blake D."/>
            <person name="Billington K."/>
            <person name="Browne H."/>
            <person name="Dunn M."/>
            <person name="Hung S."/>
            <person name="Kawahara F."/>
            <person name="Miranda-Saavedra D."/>
            <person name="Mourier T."/>
            <person name="Nagra H."/>
            <person name="Otto T.D."/>
            <person name="Rawlings N."/>
            <person name="Sanchez A."/>
            <person name="Sanders M."/>
            <person name="Subramaniam C."/>
            <person name="Tay Y."/>
            <person name="Dear P."/>
            <person name="Doerig C."/>
            <person name="Gruber A."/>
            <person name="Parkinson J."/>
            <person name="Shirley M."/>
            <person name="Wan K.L."/>
            <person name="Berriman M."/>
            <person name="Tomley F."/>
            <person name="Pain A."/>
        </authorList>
    </citation>
    <scope>NUCLEOTIDE SEQUENCE [LARGE SCALE GENOMIC DNA]</scope>
    <source>
        <strain evidence="3">Houghton</strain>
    </source>
</reference>
<dbReference type="RefSeq" id="XP_013354042.1">
    <property type="nucleotide sequence ID" value="XM_013498588.1"/>
</dbReference>
<reference evidence="3" key="2">
    <citation type="submission" date="2013-10" db="EMBL/GenBank/DDBJ databases">
        <authorList>
            <person name="Aslett M."/>
        </authorList>
    </citation>
    <scope>NUCLEOTIDE SEQUENCE [LARGE SCALE GENOMIC DNA]</scope>
    <source>
        <strain evidence="3">Houghton</strain>
    </source>
</reference>
<feature type="transmembrane region" description="Helical" evidence="2">
    <location>
        <begin position="6"/>
        <end position="28"/>
    </location>
</feature>
<keyword evidence="2" id="KW-0812">Transmembrane</keyword>
<dbReference type="VEuPathDB" id="ToxoDB:EMH_0067100"/>
<evidence type="ECO:0000313" key="4">
    <source>
        <dbReference type="Proteomes" id="UP000030744"/>
    </source>
</evidence>
<dbReference type="EMBL" id="HG683313">
    <property type="protein sequence ID" value="CDJ31477.1"/>
    <property type="molecule type" value="Genomic_DNA"/>
</dbReference>
<evidence type="ECO:0008006" key="5">
    <source>
        <dbReference type="Google" id="ProtNLM"/>
    </source>
</evidence>
<feature type="transmembrane region" description="Helical" evidence="2">
    <location>
        <begin position="108"/>
        <end position="130"/>
    </location>
</feature>